<dbReference type="PRINTS" id="PR00483">
    <property type="entry name" value="BACPHPHTASE"/>
</dbReference>
<dbReference type="CDD" id="cd03380">
    <property type="entry name" value="PAP2_like_1"/>
    <property type="match status" value="1"/>
</dbReference>
<gene>
    <name evidence="2" type="ORF">JIN81_05095</name>
</gene>
<dbReference type="RefSeq" id="WP_200277282.1">
    <property type="nucleotide sequence ID" value="NZ_JAENII010000003.1"/>
</dbReference>
<dbReference type="AlphaFoldDB" id="A0A934VEX4"/>
<evidence type="ECO:0000259" key="1">
    <source>
        <dbReference type="Pfam" id="PF01569"/>
    </source>
</evidence>
<protein>
    <submittedName>
        <fullName evidence="2">Phosphatase PAP2 family protein</fullName>
    </submittedName>
</protein>
<dbReference type="EMBL" id="JAENII010000003">
    <property type="protein sequence ID" value="MBK1826382.1"/>
    <property type="molecule type" value="Genomic_DNA"/>
</dbReference>
<dbReference type="SUPFAM" id="SSF48317">
    <property type="entry name" value="Acid phosphatase/Vanadium-dependent haloperoxidase"/>
    <property type="match status" value="1"/>
</dbReference>
<dbReference type="InterPro" id="IPR001011">
    <property type="entry name" value="Acid_Pase_classA_bac"/>
</dbReference>
<reference evidence="2" key="1">
    <citation type="submission" date="2021-01" db="EMBL/GenBank/DDBJ databases">
        <title>Modified the classification status of verrucomicrobia.</title>
        <authorList>
            <person name="Feng X."/>
        </authorList>
    </citation>
    <scope>NUCLEOTIDE SEQUENCE</scope>
    <source>
        <strain evidence="2">KCTC 22201</strain>
    </source>
</reference>
<sequence length="259" mass="29258">MKGLIVLWNLVVVAVVAADDFKHLSGAGADAACDGVGFRNTSAWGREFSEWARGRTKFLPADWKQRFQLVEPPANSSARTRAELEFLVEQMEKREQHQEAINREILVENFRFGDHRYEDLITRKEFSKTGELLKLAYLDLTVVTFVFKQRFDRVRPSVLAGRLEIPLSSSIEIPGHPAYPSGHATGAYGLAYLLQELNPDQAGRYLEDARRIGENREVAGVHFPSDTEAGRLLARQIVDGLLSNSSFVRLLEEARSEWK</sequence>
<feature type="domain" description="Phosphatidic acid phosphatase type 2/haloperoxidase" evidence="1">
    <location>
        <begin position="141"/>
        <end position="234"/>
    </location>
</feature>
<name>A0A934VEX4_9BACT</name>
<dbReference type="Pfam" id="PF01569">
    <property type="entry name" value="PAP2"/>
    <property type="match status" value="1"/>
</dbReference>
<dbReference type="InterPro" id="IPR036938">
    <property type="entry name" value="PAP2/HPO_sf"/>
</dbReference>
<dbReference type="InterPro" id="IPR000326">
    <property type="entry name" value="PAP2/HPO"/>
</dbReference>
<dbReference type="Proteomes" id="UP000658278">
    <property type="component" value="Unassembled WGS sequence"/>
</dbReference>
<dbReference type="GO" id="GO:0003993">
    <property type="term" value="F:acid phosphatase activity"/>
    <property type="evidence" value="ECO:0007669"/>
    <property type="project" value="InterPro"/>
</dbReference>
<dbReference type="Gene3D" id="1.20.144.10">
    <property type="entry name" value="Phosphatidic acid phosphatase type 2/haloperoxidase"/>
    <property type="match status" value="1"/>
</dbReference>
<keyword evidence="3" id="KW-1185">Reference proteome</keyword>
<proteinExistence type="predicted"/>
<organism evidence="2 3">
    <name type="scientific">Haloferula rosea</name>
    <dbReference type="NCBI Taxonomy" id="490093"/>
    <lineage>
        <taxon>Bacteria</taxon>
        <taxon>Pseudomonadati</taxon>
        <taxon>Verrucomicrobiota</taxon>
        <taxon>Verrucomicrobiia</taxon>
        <taxon>Verrucomicrobiales</taxon>
        <taxon>Verrucomicrobiaceae</taxon>
        <taxon>Haloferula</taxon>
    </lineage>
</organism>
<evidence type="ECO:0000313" key="2">
    <source>
        <dbReference type="EMBL" id="MBK1826382.1"/>
    </source>
</evidence>
<comment type="caution">
    <text evidence="2">The sequence shown here is derived from an EMBL/GenBank/DDBJ whole genome shotgun (WGS) entry which is preliminary data.</text>
</comment>
<dbReference type="GO" id="GO:0030288">
    <property type="term" value="C:outer membrane-bounded periplasmic space"/>
    <property type="evidence" value="ECO:0007669"/>
    <property type="project" value="InterPro"/>
</dbReference>
<accession>A0A934VEX4</accession>
<evidence type="ECO:0000313" key="3">
    <source>
        <dbReference type="Proteomes" id="UP000658278"/>
    </source>
</evidence>